<evidence type="ECO:0000259" key="9">
    <source>
        <dbReference type="Pfam" id="PF13231"/>
    </source>
</evidence>
<feature type="transmembrane region" description="Helical" evidence="8">
    <location>
        <begin position="110"/>
        <end position="129"/>
    </location>
</feature>
<evidence type="ECO:0000256" key="7">
    <source>
        <dbReference type="ARBA" id="ARBA00023136"/>
    </source>
</evidence>
<evidence type="ECO:0000313" key="11">
    <source>
        <dbReference type="Proteomes" id="UP000295198"/>
    </source>
</evidence>
<keyword evidence="6 8" id="KW-1133">Transmembrane helix</keyword>
<dbReference type="InterPro" id="IPR050297">
    <property type="entry name" value="LipidA_mod_glycosyltrf_83"/>
</dbReference>
<feature type="domain" description="Glycosyltransferase RgtA/B/C/D-like" evidence="9">
    <location>
        <begin position="67"/>
        <end position="215"/>
    </location>
</feature>
<accession>A0A4V1XYG1</accession>
<evidence type="ECO:0000256" key="4">
    <source>
        <dbReference type="ARBA" id="ARBA00022679"/>
    </source>
</evidence>
<feature type="transmembrane region" description="Helical" evidence="8">
    <location>
        <begin position="326"/>
        <end position="347"/>
    </location>
</feature>
<feature type="transmembrane region" description="Helical" evidence="8">
    <location>
        <begin position="298"/>
        <end position="319"/>
    </location>
</feature>
<evidence type="ECO:0000256" key="1">
    <source>
        <dbReference type="ARBA" id="ARBA00004651"/>
    </source>
</evidence>
<dbReference type="Pfam" id="PF13231">
    <property type="entry name" value="PMT_2"/>
    <property type="match status" value="1"/>
</dbReference>
<sequence length="482" mass="51266">MTSGHGSAARWLRSPALPWAVGAFLVLLASAGSYGYHRDELYFLAIGAHPHLGAPDQPAPVPLLAHAISWSTGESLVALRVLPALAMAAVVILTGVLARELGADRRAQGLAAALVAVGSLTFATGHLFSTTTFDVLAWTVITLLVLRHLRDPSPRSWVVLGVTAGVALEIKVLVVFLLVGLLVGVLLTARDVLATWWALLSAAISLALAAPFLGWQAAHGWPQLDLARAIAEGGSGTSTERAAFWPTQLGIMGPAGAAAWIPGLVRLFRDPAVRRFRAFAVAYVVLGFWFTVTGAKAYYLAGLYPVLVAAGSVPLLAWLRRAAWRRVVGGIVFVATAAVSVLLFVPWHPDPPPAFVVDVNYDMGEQVGWPMYVAQVRAVAEAAGTDSVVTSNYGEAGALVRYAPSLDVSSGHNGFWYLGGPDRRDVLVLVGVDPATAGRWCDEATLARRLENVEDVDNDEQGAPVWVCRGFRPDWTDVQVLG</sequence>
<comment type="subcellular location">
    <subcellularLocation>
        <location evidence="1">Cell membrane</location>
        <topology evidence="1">Multi-pass membrane protein</topology>
    </subcellularLocation>
</comment>
<protein>
    <submittedName>
        <fullName evidence="10">Phospholipid carrier-dependent glycosyltransferase</fullName>
    </submittedName>
</protein>
<keyword evidence="2" id="KW-1003">Cell membrane</keyword>
<dbReference type="PANTHER" id="PTHR33908:SF11">
    <property type="entry name" value="MEMBRANE PROTEIN"/>
    <property type="match status" value="1"/>
</dbReference>
<dbReference type="EMBL" id="SDKM01000037">
    <property type="protein sequence ID" value="RYP83129.1"/>
    <property type="molecule type" value="Genomic_DNA"/>
</dbReference>
<feature type="transmembrane region" description="Helical" evidence="8">
    <location>
        <begin position="157"/>
        <end position="187"/>
    </location>
</feature>
<dbReference type="GO" id="GO:0009103">
    <property type="term" value="P:lipopolysaccharide biosynthetic process"/>
    <property type="evidence" value="ECO:0007669"/>
    <property type="project" value="UniProtKB-ARBA"/>
</dbReference>
<dbReference type="OrthoDB" id="5166595at2"/>
<keyword evidence="7 8" id="KW-0472">Membrane</keyword>
<evidence type="ECO:0000256" key="2">
    <source>
        <dbReference type="ARBA" id="ARBA00022475"/>
    </source>
</evidence>
<feature type="transmembrane region" description="Helical" evidence="8">
    <location>
        <begin position="276"/>
        <end position="292"/>
    </location>
</feature>
<reference evidence="10 11" key="1">
    <citation type="submission" date="2019-01" db="EMBL/GenBank/DDBJ databases">
        <title>Nocardioides guangzhouensis sp. nov., an actinobacterium isolated from soil.</title>
        <authorList>
            <person name="Fu Y."/>
            <person name="Cai Y."/>
            <person name="Lin Z."/>
            <person name="Chen P."/>
        </authorList>
    </citation>
    <scope>NUCLEOTIDE SEQUENCE [LARGE SCALE GENOMIC DNA]</scope>
    <source>
        <strain evidence="10 11">130</strain>
    </source>
</reference>
<dbReference type="PANTHER" id="PTHR33908">
    <property type="entry name" value="MANNOSYLTRANSFERASE YKCB-RELATED"/>
    <property type="match status" value="1"/>
</dbReference>
<feature type="transmembrane region" description="Helical" evidence="8">
    <location>
        <begin position="193"/>
        <end position="215"/>
    </location>
</feature>
<comment type="caution">
    <text evidence="10">The sequence shown here is derived from an EMBL/GenBank/DDBJ whole genome shotgun (WGS) entry which is preliminary data.</text>
</comment>
<dbReference type="Proteomes" id="UP000295198">
    <property type="component" value="Unassembled WGS sequence"/>
</dbReference>
<evidence type="ECO:0000256" key="3">
    <source>
        <dbReference type="ARBA" id="ARBA00022676"/>
    </source>
</evidence>
<dbReference type="InterPro" id="IPR038731">
    <property type="entry name" value="RgtA/B/C-like"/>
</dbReference>
<gene>
    <name evidence="10" type="ORF">EKO23_20010</name>
</gene>
<keyword evidence="4 10" id="KW-0808">Transferase</keyword>
<organism evidence="10 11">
    <name type="scientific">Nocardioides guangzhouensis</name>
    <dbReference type="NCBI Taxonomy" id="2497878"/>
    <lineage>
        <taxon>Bacteria</taxon>
        <taxon>Bacillati</taxon>
        <taxon>Actinomycetota</taxon>
        <taxon>Actinomycetes</taxon>
        <taxon>Propionibacteriales</taxon>
        <taxon>Nocardioidaceae</taxon>
        <taxon>Nocardioides</taxon>
    </lineage>
</organism>
<keyword evidence="11" id="KW-1185">Reference proteome</keyword>
<evidence type="ECO:0000256" key="5">
    <source>
        <dbReference type="ARBA" id="ARBA00022692"/>
    </source>
</evidence>
<proteinExistence type="predicted"/>
<evidence type="ECO:0000256" key="6">
    <source>
        <dbReference type="ARBA" id="ARBA00022989"/>
    </source>
</evidence>
<dbReference type="GO" id="GO:0016763">
    <property type="term" value="F:pentosyltransferase activity"/>
    <property type="evidence" value="ECO:0007669"/>
    <property type="project" value="TreeGrafter"/>
</dbReference>
<evidence type="ECO:0000313" key="10">
    <source>
        <dbReference type="EMBL" id="RYP83129.1"/>
    </source>
</evidence>
<name>A0A4V1XYG1_9ACTN</name>
<evidence type="ECO:0000256" key="8">
    <source>
        <dbReference type="SAM" id="Phobius"/>
    </source>
</evidence>
<dbReference type="GO" id="GO:0005886">
    <property type="term" value="C:plasma membrane"/>
    <property type="evidence" value="ECO:0007669"/>
    <property type="project" value="UniProtKB-SubCell"/>
</dbReference>
<dbReference type="AlphaFoldDB" id="A0A4V1XYG1"/>
<keyword evidence="3" id="KW-0328">Glycosyltransferase</keyword>
<dbReference type="RefSeq" id="WP_134720006.1">
    <property type="nucleotide sequence ID" value="NZ_SDKM01000037.1"/>
</dbReference>
<feature type="transmembrane region" description="Helical" evidence="8">
    <location>
        <begin position="77"/>
        <end position="98"/>
    </location>
</feature>
<keyword evidence="5 8" id="KW-0812">Transmembrane</keyword>